<feature type="domain" description="Laminin EGF-like" evidence="11">
    <location>
        <begin position="508"/>
        <end position="554"/>
    </location>
</feature>
<sequence length="2340" mass="257012">MGKNQTDADACNACNCNTNGTANVSSLSFGDCVRDENELSIHPGKQPGDCYCKVFVRGRQCDTCQAGYYRLTQDNPHGCIGLTVKDYDGQCSCKSNVDLRDCSQCKDGYYDLQDSDINGCKSCACDVGGTASGQTCDKATGVCHCRPHVIGKFCNRTESGFYNPDAFFINAAKSPYKPATYTLYVLLDIPKTGNYRLLFKYINGLVKAHTQAAVQFKNTSASGQQDEQIFVFSQDSLCTDCQEQQQTTMIQNEYLLMKKGQWMVNITTRQPYDQLKLYAVIAIPKEFIEASVLGADQSEKFLFFCSVQGNDMSSDPQCIPSLRSITMDFINGTLACDCHPLGSNSSICEEYAGQCSCKPGVEGRDCSRCKPGLYNLTESGCTPCGCNGPNKVCDVTTGECECPENTVGRTCLPCQCNNNTDRCLRTGECLGCQSNTTGFSCQHCDNGSFGNALDQACNACACSAIGSLDQSCDRVSGQCNCKTKVTGRNCTLCEANTFNFGPSGCEDCGCNTFGSASLQCLLSGQCLCQANVTGTKCTQCTSRFYGLPDGPCRECDCNATGAIPGSLCTNDTAGQCQCKPGVTGRSCDQCMKFFTNFSDVGCEACSMCIQNLRRTIVNNSYTVNVTNAKVQVLKDLTYFNEPMVEVSRVLREAKVEREHFYARISEGNQLYQELVTSKVPEANNSLKDLSIRARDLRGFSKEAAVNTTNILDDIIYAKNATLSARQYVTCQQAELHAVDDIIGDVRKALGEYNAAASQVLAGSTEAWHQTRDRNFTQYSRNINESIRMAENVSAYAEQTLTRVISKLFSARELEVLVQEKAANFNQIQESWNQSHALFMNEIEQVYNHSMEIQATLMETKNLLDEELLALNSTKSSLEDTNETLNDTRNVLLQGTAIFEKYHSTLIPVNGELEVSMLQYEQAQTQFVMRIEKGRNLPPKDLSSQTSDPYVLVSTVPDWNNEGTQKSTTVNGELNPDFPFADLFRFTITMEQLNYTKLKLAVYDHDPGDEDDFLGVVLIDLSKVGDFFDNIITKWYPLLPQDLSGIGSGNFVPSSGLTDVTNLLASEVDKIKQKLAITEITLHQAQNHASYLESLAHQMEQTFNHSRSHGAPALSAIQRYHEINELVNRSLDLVEQANNTMNIIYQQLSVISLHDLQISAEKMSQGFYDLYNDTLERNITVQDLGKTIHEANITFINSQALWNGIYDLHPAILDAADNLQIATAGAPDVLPPLNEAQNEVTNTNVLLFSLEAQLIETEAILDALLNKTAVIKESSNDGITMINDAFTNVQNISAKLTPNPVEPPVNATVRDAKAAMDLLPSIRYNIETGMDNVSSKLDHIRSMVASLPFALHLVNDGLVMLVPSRRTIENPLTDEISFDIKTNVSEGLVMYIGDLQNQTTGRSDSLTNSLAIYLSGNTVNVIYNLGDGPILGQNPVVLENDMWYNVYFTRFGAEAFLTVSADTPHSRDTVMINGSSLGGNTTLQLTNQSAIYLGGLPANLTDSRLFGHFSGIIDNLVIKNERYNLWNPKETRGGTLYAFPRYKVIFYPANGKAVSFYGNGFIQHALGQFDISSEYTAVELDFRTLHQNGIIMAVSNEQQIYIFVIYLHNGRVNFYFDPGPNDGITLTSSRSSYGNGRWYGIRVVRTSVNATLVVNPVGSRETPDSHYVDTGETAMDSGHVITFGALIPNSVSNFVVTDVFSGDMKNLLLYSSASASLIPRYFNDPVLMIAKQGVSFHGVIRGKIEHGTRFYGYQEQTGDCSYASIDVSNEIATLSTLTFTFKTKEQSGVLFYSGDDIQGAPSLYLALLHGDLLLLLGDIKTASVFSSSNITFYDNSWYVIHLQLSGNGYALHVNNTLLHTGMFDFVASPLVLRKPFYMGGIPFNKSSQVPFALCFKGGMKNLVIDSSSVSFFSGHILGVSYAGVIPARVPPPIPPSCSVPLLPPTASNNAGTVHFDVQGGKGTGYIGFELDETQRNKFKYSFVVSLAFRALSDDGVLLYATDNDTHPTQFFSMELVEGRLLYEFNSGVGLVSISTTQKYSGNGHWFGVHILWMSNFGAILASTREYVNGRHDPPGLTMNLRRLYIGGLPSHVIAPSLTNRYLSFAGCIKDFEVAEANTSLFDLNKPDLTGSNDSRGSCYDKAQPGLGFNGSAWARFDNFNLSAEFNIQLTFRTSSRDGLLFVISGNSTSAAGNRMHVRLEQSSGQMILTYNTTTNESRVVWTEPGLGNDTQSSYLMCQMTWHSVRVTKQGSNMTITLDELYSVSRPVTYGTNMTGELFFGGYPANQMEGDHTVSVGFKGCLKKFNLDGNVLHFAQAADLSQVSTACPLTSSETESALKSEQ</sequence>
<dbReference type="FunFam" id="2.10.25.10:FF:000074">
    <property type="entry name" value="Laminin subunit alpha"/>
    <property type="match status" value="1"/>
</dbReference>
<evidence type="ECO:0000259" key="9">
    <source>
        <dbReference type="PROSITE" id="PS50004"/>
    </source>
</evidence>
<dbReference type="FunFam" id="2.10.25.10:FF:000090">
    <property type="entry name" value="laminin subunit alpha"/>
    <property type="match status" value="1"/>
</dbReference>
<evidence type="ECO:0000256" key="5">
    <source>
        <dbReference type="ARBA" id="ARBA00023157"/>
    </source>
</evidence>
<feature type="disulfide bond" evidence="8">
    <location>
        <begin position="357"/>
        <end position="366"/>
    </location>
</feature>
<evidence type="ECO:0000256" key="8">
    <source>
        <dbReference type="PROSITE-ProRule" id="PRU00460"/>
    </source>
</evidence>
<feature type="domain" description="Laminin G" evidence="10">
    <location>
        <begin position="1347"/>
        <end position="1538"/>
    </location>
</feature>
<keyword evidence="5 8" id="KW-1015">Disulfide bond</keyword>
<feature type="domain" description="Laminin EGF-like" evidence="11">
    <location>
        <begin position="555"/>
        <end position="604"/>
    </location>
</feature>
<dbReference type="InterPro" id="IPR035892">
    <property type="entry name" value="C2_domain_sf"/>
</dbReference>
<feature type="disulfide bond" evidence="8">
    <location>
        <begin position="578"/>
        <end position="587"/>
    </location>
</feature>
<dbReference type="CDD" id="cd00110">
    <property type="entry name" value="LamG"/>
    <property type="match status" value="5"/>
</dbReference>
<feature type="domain" description="Laminin EGF-like" evidence="11">
    <location>
        <begin position="460"/>
        <end position="507"/>
    </location>
</feature>
<name>A0A9W9ZKY3_9CNID</name>
<keyword evidence="13" id="KW-1185">Reference proteome</keyword>
<evidence type="ECO:0000256" key="3">
    <source>
        <dbReference type="ARBA" id="ARBA00022729"/>
    </source>
</evidence>
<feature type="disulfide bond" evidence="8">
    <location>
        <begin position="508"/>
        <end position="520"/>
    </location>
</feature>
<reference evidence="12" key="1">
    <citation type="submission" date="2023-01" db="EMBL/GenBank/DDBJ databases">
        <title>Genome assembly of the deep-sea coral Lophelia pertusa.</title>
        <authorList>
            <person name="Herrera S."/>
            <person name="Cordes E."/>
        </authorList>
    </citation>
    <scope>NUCLEOTIDE SEQUENCE</scope>
    <source>
        <strain evidence="12">USNM1676648</strain>
        <tissue evidence="12">Polyp</tissue>
    </source>
</reference>
<organism evidence="12 13">
    <name type="scientific">Desmophyllum pertusum</name>
    <dbReference type="NCBI Taxonomy" id="174260"/>
    <lineage>
        <taxon>Eukaryota</taxon>
        <taxon>Metazoa</taxon>
        <taxon>Cnidaria</taxon>
        <taxon>Anthozoa</taxon>
        <taxon>Hexacorallia</taxon>
        <taxon>Scleractinia</taxon>
        <taxon>Caryophylliina</taxon>
        <taxon>Caryophylliidae</taxon>
        <taxon>Desmophyllum</taxon>
    </lineage>
</organism>
<gene>
    <name evidence="12" type="ORF">OS493_030034</name>
</gene>
<dbReference type="PROSITE" id="PS50025">
    <property type="entry name" value="LAM_G_DOMAIN"/>
    <property type="match status" value="5"/>
</dbReference>
<dbReference type="PROSITE" id="PS50004">
    <property type="entry name" value="C2"/>
    <property type="match status" value="1"/>
</dbReference>
<keyword evidence="2" id="KW-0964">Secreted</keyword>
<accession>A0A9W9ZKY3</accession>
<dbReference type="Proteomes" id="UP001163046">
    <property type="component" value="Unassembled WGS sequence"/>
</dbReference>
<evidence type="ECO:0000259" key="10">
    <source>
        <dbReference type="PROSITE" id="PS50025"/>
    </source>
</evidence>
<dbReference type="SMART" id="SM00180">
    <property type="entry name" value="EGF_Lam"/>
    <property type="match status" value="9"/>
</dbReference>
<evidence type="ECO:0000256" key="7">
    <source>
        <dbReference type="ARBA" id="ARBA00023292"/>
    </source>
</evidence>
<feature type="disulfide bond" evidence="8">
    <location>
        <begin position="460"/>
        <end position="472"/>
    </location>
</feature>
<dbReference type="InterPro" id="IPR002049">
    <property type="entry name" value="LE_dom"/>
</dbReference>
<dbReference type="Pfam" id="PF00168">
    <property type="entry name" value="C2"/>
    <property type="match status" value="1"/>
</dbReference>
<comment type="caution">
    <text evidence="12">The sequence shown here is derived from an EMBL/GenBank/DDBJ whole genome shotgun (WGS) entry which is preliminary data.</text>
</comment>
<feature type="domain" description="Laminin G" evidence="10">
    <location>
        <begin position="1751"/>
        <end position="1936"/>
    </location>
</feature>
<protein>
    <submittedName>
        <fullName evidence="12">Uncharacterized protein</fullName>
    </submittedName>
</protein>
<dbReference type="SUPFAM" id="SSF49899">
    <property type="entry name" value="Concanavalin A-like lectins/glucanases"/>
    <property type="match status" value="5"/>
</dbReference>
<dbReference type="PROSITE" id="PS01248">
    <property type="entry name" value="EGF_LAM_1"/>
    <property type="match status" value="3"/>
</dbReference>
<dbReference type="SMART" id="SM00239">
    <property type="entry name" value="C2"/>
    <property type="match status" value="1"/>
</dbReference>
<keyword evidence="4" id="KW-0677">Repeat</keyword>
<dbReference type="GO" id="GO:0009887">
    <property type="term" value="P:animal organ morphogenesis"/>
    <property type="evidence" value="ECO:0007669"/>
    <property type="project" value="TreeGrafter"/>
</dbReference>
<dbReference type="OrthoDB" id="8545473at2759"/>
<dbReference type="CDD" id="cd00055">
    <property type="entry name" value="EGF_Lam"/>
    <property type="match status" value="8"/>
</dbReference>
<feature type="disulfide bond" evidence="8">
    <location>
        <begin position="462"/>
        <end position="479"/>
    </location>
</feature>
<dbReference type="Pfam" id="PF00053">
    <property type="entry name" value="EGF_laminin"/>
    <property type="match status" value="7"/>
</dbReference>
<evidence type="ECO:0000313" key="12">
    <source>
        <dbReference type="EMBL" id="KAJ7383230.1"/>
    </source>
</evidence>
<feature type="disulfide bond" evidence="8">
    <location>
        <begin position="481"/>
        <end position="490"/>
    </location>
</feature>
<feature type="disulfide bond" evidence="8">
    <location>
        <begin position="338"/>
        <end position="355"/>
    </location>
</feature>
<dbReference type="SUPFAM" id="SSF49562">
    <property type="entry name" value="C2 domain (Calcium/lipid-binding domain, CaLB)"/>
    <property type="match status" value="1"/>
</dbReference>
<evidence type="ECO:0000259" key="11">
    <source>
        <dbReference type="PROSITE" id="PS50027"/>
    </source>
</evidence>
<comment type="subcellular location">
    <subcellularLocation>
        <location evidence="1">Secreted</location>
    </subcellularLocation>
</comment>
<keyword evidence="6" id="KW-0325">Glycoprotein</keyword>
<keyword evidence="7 8" id="KW-0424">Laminin EGF-like domain</keyword>
<feature type="domain" description="C2" evidence="9">
    <location>
        <begin position="908"/>
        <end position="1035"/>
    </location>
</feature>
<dbReference type="PANTHER" id="PTHR10574">
    <property type="entry name" value="NETRIN/LAMININ-RELATED"/>
    <property type="match status" value="1"/>
</dbReference>
<dbReference type="InterPro" id="IPR000008">
    <property type="entry name" value="C2_dom"/>
</dbReference>
<evidence type="ECO:0000313" key="13">
    <source>
        <dbReference type="Proteomes" id="UP001163046"/>
    </source>
</evidence>
<dbReference type="GO" id="GO:0005576">
    <property type="term" value="C:extracellular region"/>
    <property type="evidence" value="ECO:0007669"/>
    <property type="project" value="UniProtKB-SubCell"/>
</dbReference>
<feature type="disulfide bond" evidence="8">
    <location>
        <begin position="52"/>
        <end position="61"/>
    </location>
</feature>
<comment type="caution">
    <text evidence="8">Lacks conserved residue(s) required for the propagation of feature annotation.</text>
</comment>
<dbReference type="InterPro" id="IPR013320">
    <property type="entry name" value="ConA-like_dom_sf"/>
</dbReference>
<evidence type="ECO:0000256" key="6">
    <source>
        <dbReference type="ARBA" id="ARBA00023180"/>
    </source>
</evidence>
<evidence type="ECO:0000256" key="4">
    <source>
        <dbReference type="ARBA" id="ARBA00022737"/>
    </source>
</evidence>
<keyword evidence="3" id="KW-0732">Signal</keyword>
<dbReference type="InterPro" id="IPR050440">
    <property type="entry name" value="Laminin/Netrin_ECM"/>
</dbReference>
<dbReference type="FunFam" id="2.10.25.10:FF:000094">
    <property type="entry name" value="Laminin subunit alpha-2"/>
    <property type="match status" value="1"/>
</dbReference>
<proteinExistence type="predicted"/>
<dbReference type="PRINTS" id="PR00011">
    <property type="entry name" value="EGFLAMININ"/>
</dbReference>
<feature type="domain" description="Laminin G" evidence="10">
    <location>
        <begin position="1552"/>
        <end position="1759"/>
    </location>
</feature>
<dbReference type="Gene3D" id="2.60.120.200">
    <property type="match status" value="5"/>
</dbReference>
<dbReference type="EMBL" id="MU825904">
    <property type="protein sequence ID" value="KAJ7383230.1"/>
    <property type="molecule type" value="Genomic_DNA"/>
</dbReference>
<dbReference type="Gene3D" id="2.60.40.150">
    <property type="entry name" value="C2 domain"/>
    <property type="match status" value="1"/>
</dbReference>
<feature type="domain" description="Laminin EGF-like" evidence="11">
    <location>
        <begin position="14"/>
        <end position="81"/>
    </location>
</feature>
<dbReference type="GO" id="GO:0009888">
    <property type="term" value="P:tissue development"/>
    <property type="evidence" value="ECO:0007669"/>
    <property type="project" value="TreeGrafter"/>
</dbReference>
<dbReference type="FunFam" id="2.10.25.10:FF:000082">
    <property type="entry name" value="Laminin subunit alpha 1"/>
    <property type="match status" value="1"/>
</dbReference>
<feature type="domain" description="Laminin G" evidence="10">
    <location>
        <begin position="2142"/>
        <end position="2325"/>
    </location>
</feature>
<feature type="domain" description="Laminin G" evidence="10">
    <location>
        <begin position="1954"/>
        <end position="2137"/>
    </location>
</feature>
<evidence type="ECO:0000256" key="1">
    <source>
        <dbReference type="ARBA" id="ARBA00004613"/>
    </source>
</evidence>
<dbReference type="SUPFAM" id="SSF57196">
    <property type="entry name" value="EGF/Laminin"/>
    <property type="match status" value="4"/>
</dbReference>
<dbReference type="Pfam" id="PF02210">
    <property type="entry name" value="Laminin_G_2"/>
    <property type="match status" value="3"/>
</dbReference>
<dbReference type="PROSITE" id="PS50027">
    <property type="entry name" value="EGF_LAM_2"/>
    <property type="match status" value="5"/>
</dbReference>
<feature type="disulfide bond" evidence="8">
    <location>
        <begin position="528"/>
        <end position="537"/>
    </location>
</feature>
<feature type="disulfide bond" evidence="8">
    <location>
        <begin position="336"/>
        <end position="348"/>
    </location>
</feature>
<dbReference type="Gene3D" id="2.10.25.10">
    <property type="entry name" value="Laminin"/>
    <property type="match status" value="7"/>
</dbReference>
<dbReference type="InterPro" id="IPR001791">
    <property type="entry name" value="Laminin_G"/>
</dbReference>
<dbReference type="Gene3D" id="2.170.300.10">
    <property type="entry name" value="Tie2 ligand-binding domain superfamily"/>
    <property type="match status" value="1"/>
</dbReference>
<dbReference type="PANTHER" id="PTHR10574:SF436">
    <property type="entry name" value="LAMININ SUBUNIT ALPHA-2"/>
    <property type="match status" value="1"/>
</dbReference>
<feature type="domain" description="Laminin EGF-like" evidence="11">
    <location>
        <begin position="336"/>
        <end position="383"/>
    </location>
</feature>
<dbReference type="Pfam" id="PF00054">
    <property type="entry name" value="Laminin_G_1"/>
    <property type="match status" value="2"/>
</dbReference>
<dbReference type="SMART" id="SM00282">
    <property type="entry name" value="LamG"/>
    <property type="match status" value="5"/>
</dbReference>
<evidence type="ECO:0000256" key="2">
    <source>
        <dbReference type="ARBA" id="ARBA00022525"/>
    </source>
</evidence>